<accession>I7M1X3</accession>
<dbReference type="OrthoDB" id="1887033at2759"/>
<evidence type="ECO:0000256" key="3">
    <source>
        <dbReference type="ARBA" id="ARBA00023295"/>
    </source>
</evidence>
<dbReference type="PANTHER" id="PTHR31308">
    <property type="match status" value="1"/>
</dbReference>
<keyword evidence="3 4" id="KW-0326">Glycosidase</keyword>
<gene>
    <name evidence="8" type="ORF">TTHERM_00283490</name>
</gene>
<dbReference type="InterPro" id="IPR017853">
    <property type="entry name" value="GH"/>
</dbReference>
<evidence type="ECO:0000259" key="6">
    <source>
        <dbReference type="Pfam" id="PF00150"/>
    </source>
</evidence>
<dbReference type="PANTHER" id="PTHR31308:SF3">
    <property type="entry name" value="ENDOGLYCOCERAMIDASE"/>
    <property type="match status" value="1"/>
</dbReference>
<feature type="domain" description="Glycoside hydrolase family 5" evidence="6">
    <location>
        <begin position="67"/>
        <end position="369"/>
    </location>
</feature>
<dbReference type="AlphaFoldDB" id="I7M1X3"/>
<dbReference type="Pfam" id="PF18564">
    <property type="entry name" value="Glyco_hydro_5_C"/>
    <property type="match status" value="1"/>
</dbReference>
<dbReference type="Gene3D" id="3.20.20.80">
    <property type="entry name" value="Glycosidases"/>
    <property type="match status" value="1"/>
</dbReference>
<feature type="signal peptide" evidence="5">
    <location>
        <begin position="1"/>
        <end position="21"/>
    </location>
</feature>
<dbReference type="InterPro" id="IPR041036">
    <property type="entry name" value="GH5_C"/>
</dbReference>
<reference evidence="9" key="1">
    <citation type="journal article" date="2006" name="PLoS Biol.">
        <title>Macronuclear genome sequence of the ciliate Tetrahymena thermophila, a model eukaryote.</title>
        <authorList>
            <person name="Eisen J.A."/>
            <person name="Coyne R.S."/>
            <person name="Wu M."/>
            <person name="Wu D."/>
            <person name="Thiagarajan M."/>
            <person name="Wortman J.R."/>
            <person name="Badger J.H."/>
            <person name="Ren Q."/>
            <person name="Amedeo P."/>
            <person name="Jones K.M."/>
            <person name="Tallon L.J."/>
            <person name="Delcher A.L."/>
            <person name="Salzberg S.L."/>
            <person name="Silva J.C."/>
            <person name="Haas B.J."/>
            <person name="Majoros W.H."/>
            <person name="Farzad M."/>
            <person name="Carlton J.M."/>
            <person name="Smith R.K. Jr."/>
            <person name="Garg J."/>
            <person name="Pearlman R.E."/>
            <person name="Karrer K.M."/>
            <person name="Sun L."/>
            <person name="Manning G."/>
            <person name="Elde N.C."/>
            <person name="Turkewitz A.P."/>
            <person name="Asai D.J."/>
            <person name="Wilkes D.E."/>
            <person name="Wang Y."/>
            <person name="Cai H."/>
            <person name="Collins K."/>
            <person name="Stewart B.A."/>
            <person name="Lee S.R."/>
            <person name="Wilamowska K."/>
            <person name="Weinberg Z."/>
            <person name="Ruzzo W.L."/>
            <person name="Wloga D."/>
            <person name="Gaertig J."/>
            <person name="Frankel J."/>
            <person name="Tsao C.-C."/>
            <person name="Gorovsky M.A."/>
            <person name="Keeling P.J."/>
            <person name="Waller R.F."/>
            <person name="Patron N.J."/>
            <person name="Cherry J.M."/>
            <person name="Stover N.A."/>
            <person name="Krieger C.J."/>
            <person name="del Toro C."/>
            <person name="Ryder H.F."/>
            <person name="Williamson S.C."/>
            <person name="Barbeau R.A."/>
            <person name="Hamilton E.P."/>
            <person name="Orias E."/>
        </authorList>
    </citation>
    <scope>NUCLEOTIDE SEQUENCE [LARGE SCALE GENOMIC DNA]</scope>
    <source>
        <strain evidence="9">SB210</strain>
    </source>
</reference>
<keyword evidence="5" id="KW-0732">Signal</keyword>
<sequence>MINNIFVLHILLMCALVSVSGILKVNTETHQIIDQNGRERIFHGVNAVQKSFPYIPNTDVFDPCSSLSEQDFKNMKEWGLNAIRLGTMWPGVEPQKGFYNETYLNQLKYIVDTAGKYGIYTLLDMHQDLFSEKFCGDGIPLWLIPEAEYKYFPLPIPKKIEFNNQSGLPMDCNITTGWGTYYFSYDVAEGFEKLYTNYEGRLNLMAQFWGKIAQTFKGNPFVLGYELINEPFAGNIFKNPLLLIPGFADRLRLQDAYEIIAQEIRKYDEDHIIFFEPVTWDNMIKVGFTQPPGGNKYSDRSVLAYHYYNPPDFAMGLFFNERNKDIQRLNVGGFLTEFFVSGGSFAENQKVMDMCDKYNQGWLGWIYKPYADPYRDEGRCTYNNGTNGGFYYNNGTAVYEIVHTIVRTYASAIAGKSINQYFNNTSGEYQLEYRLCIECGQTEINYNAEHYYPQGFNIQISGNASYILTSDQVFVIPNSNSKNNEVISVKITTVIEKQIIE</sequence>
<evidence type="ECO:0000256" key="1">
    <source>
        <dbReference type="ARBA" id="ARBA00005641"/>
    </source>
</evidence>
<dbReference type="InParanoid" id="I7M1X3"/>
<dbReference type="KEGG" id="tet:TTHERM_00283490"/>
<evidence type="ECO:0000256" key="2">
    <source>
        <dbReference type="ARBA" id="ARBA00022801"/>
    </source>
</evidence>
<dbReference type="GO" id="GO:0004553">
    <property type="term" value="F:hydrolase activity, hydrolyzing O-glycosyl compounds"/>
    <property type="evidence" value="ECO:0007669"/>
    <property type="project" value="InterPro"/>
</dbReference>
<dbReference type="RefSeq" id="XP_001018205.1">
    <property type="nucleotide sequence ID" value="XM_001018205.2"/>
</dbReference>
<dbReference type="GO" id="GO:0000272">
    <property type="term" value="P:polysaccharide catabolic process"/>
    <property type="evidence" value="ECO:0007669"/>
    <property type="project" value="InterPro"/>
</dbReference>
<keyword evidence="9" id="KW-1185">Reference proteome</keyword>
<dbReference type="InterPro" id="IPR001547">
    <property type="entry name" value="Glyco_hydro_5"/>
</dbReference>
<evidence type="ECO:0000313" key="8">
    <source>
        <dbReference type="EMBL" id="EAR97960.1"/>
    </source>
</evidence>
<evidence type="ECO:0000259" key="7">
    <source>
        <dbReference type="Pfam" id="PF18564"/>
    </source>
</evidence>
<dbReference type="InterPro" id="IPR052066">
    <property type="entry name" value="Glycosphingolipid_Hydrolases"/>
</dbReference>
<evidence type="ECO:0000256" key="4">
    <source>
        <dbReference type="RuleBase" id="RU361153"/>
    </source>
</evidence>
<name>I7M1X3_TETTS</name>
<feature type="chain" id="PRO_5003712190" evidence="5">
    <location>
        <begin position="22"/>
        <end position="501"/>
    </location>
</feature>
<dbReference type="GO" id="GO:1901136">
    <property type="term" value="P:carbohydrate derivative catabolic process"/>
    <property type="evidence" value="ECO:0007669"/>
    <property type="project" value="UniProtKB-ARBA"/>
</dbReference>
<dbReference type="InterPro" id="IPR013780">
    <property type="entry name" value="Glyco_hydro_b"/>
</dbReference>
<dbReference type="Pfam" id="PF00150">
    <property type="entry name" value="Cellulase"/>
    <property type="match status" value="1"/>
</dbReference>
<comment type="similarity">
    <text evidence="1 4">Belongs to the glycosyl hydrolase 5 (cellulase A) family.</text>
</comment>
<feature type="domain" description="Glycoside hydrolase family 5 C-terminal" evidence="7">
    <location>
        <begin position="407"/>
        <end position="491"/>
    </location>
</feature>
<protein>
    <submittedName>
        <fullName evidence="8">Glycosyl hydrolase family cellulase</fullName>
    </submittedName>
</protein>
<dbReference type="SUPFAM" id="SSF51445">
    <property type="entry name" value="(Trans)glycosidases"/>
    <property type="match status" value="1"/>
</dbReference>
<dbReference type="HOGENOM" id="CLU_027657_0_0_1"/>
<dbReference type="GeneID" id="7844769"/>
<dbReference type="OMA" id="ERNEYNM"/>
<evidence type="ECO:0000313" key="9">
    <source>
        <dbReference type="Proteomes" id="UP000009168"/>
    </source>
</evidence>
<evidence type="ECO:0000256" key="5">
    <source>
        <dbReference type="SAM" id="SignalP"/>
    </source>
</evidence>
<dbReference type="GO" id="GO:0016042">
    <property type="term" value="P:lipid catabolic process"/>
    <property type="evidence" value="ECO:0007669"/>
    <property type="project" value="UniProtKB-ARBA"/>
</dbReference>
<dbReference type="eggNOG" id="ENOG502QPU8">
    <property type="taxonomic scope" value="Eukaryota"/>
</dbReference>
<proteinExistence type="inferred from homology"/>
<organism evidence="8 9">
    <name type="scientific">Tetrahymena thermophila (strain SB210)</name>
    <dbReference type="NCBI Taxonomy" id="312017"/>
    <lineage>
        <taxon>Eukaryota</taxon>
        <taxon>Sar</taxon>
        <taxon>Alveolata</taxon>
        <taxon>Ciliophora</taxon>
        <taxon>Intramacronucleata</taxon>
        <taxon>Oligohymenophorea</taxon>
        <taxon>Hymenostomatida</taxon>
        <taxon>Tetrahymenina</taxon>
        <taxon>Tetrahymenidae</taxon>
        <taxon>Tetrahymena</taxon>
    </lineage>
</organism>
<dbReference type="Gene3D" id="2.60.40.1180">
    <property type="entry name" value="Golgi alpha-mannosidase II"/>
    <property type="match status" value="1"/>
</dbReference>
<dbReference type="Proteomes" id="UP000009168">
    <property type="component" value="Unassembled WGS sequence"/>
</dbReference>
<keyword evidence="2 4" id="KW-0378">Hydrolase</keyword>
<dbReference type="EMBL" id="GG662656">
    <property type="protein sequence ID" value="EAR97960.1"/>
    <property type="molecule type" value="Genomic_DNA"/>
</dbReference>